<keyword evidence="4" id="KW-1185">Reference proteome</keyword>
<dbReference type="PANTHER" id="PTHR30041:SF4">
    <property type="entry name" value="ARSENATE REDUCTASE"/>
    <property type="match status" value="1"/>
</dbReference>
<dbReference type="InterPro" id="IPR006660">
    <property type="entry name" value="Arsenate_reductase-like"/>
</dbReference>
<dbReference type="PANTHER" id="PTHR30041">
    <property type="entry name" value="ARSENATE REDUCTASE"/>
    <property type="match status" value="1"/>
</dbReference>
<proteinExistence type="inferred from homology"/>
<accession>A0ABP9MWR0</accession>
<comment type="similarity">
    <text evidence="1 2">Belongs to the ArsC family.</text>
</comment>
<dbReference type="Proteomes" id="UP001500631">
    <property type="component" value="Unassembled WGS sequence"/>
</dbReference>
<evidence type="ECO:0000313" key="3">
    <source>
        <dbReference type="EMBL" id="GAA5103609.1"/>
    </source>
</evidence>
<dbReference type="EMBL" id="BAABKE010000009">
    <property type="protein sequence ID" value="GAA5103609.1"/>
    <property type="molecule type" value="Genomic_DNA"/>
</dbReference>
<organism evidence="3 4">
    <name type="scientific">Wohlfahrtiimonas larvae</name>
    <dbReference type="NCBI Taxonomy" id="1157986"/>
    <lineage>
        <taxon>Bacteria</taxon>
        <taxon>Pseudomonadati</taxon>
        <taxon>Pseudomonadota</taxon>
        <taxon>Gammaproteobacteria</taxon>
        <taxon>Cardiobacteriales</taxon>
        <taxon>Ignatzschineriaceae</taxon>
        <taxon>Wohlfahrtiimonas</taxon>
    </lineage>
</organism>
<dbReference type="Pfam" id="PF03960">
    <property type="entry name" value="ArsC"/>
    <property type="match status" value="1"/>
</dbReference>
<name>A0ABP9MWR0_9GAMM</name>
<evidence type="ECO:0000256" key="2">
    <source>
        <dbReference type="PROSITE-ProRule" id="PRU01282"/>
    </source>
</evidence>
<reference evidence="4" key="1">
    <citation type="journal article" date="2019" name="Int. J. Syst. Evol. Microbiol.">
        <title>The Global Catalogue of Microorganisms (GCM) 10K type strain sequencing project: providing services to taxonomists for standard genome sequencing and annotation.</title>
        <authorList>
            <consortium name="The Broad Institute Genomics Platform"/>
            <consortium name="The Broad Institute Genome Sequencing Center for Infectious Disease"/>
            <person name="Wu L."/>
            <person name="Ma J."/>
        </authorList>
    </citation>
    <scope>NUCLEOTIDE SEQUENCE [LARGE SCALE GENOMIC DNA]</scope>
    <source>
        <strain evidence="4">JCM 18424</strain>
    </source>
</reference>
<protein>
    <submittedName>
        <fullName evidence="3">Arsenate reductase (Glutaredoxin)</fullName>
    </submittedName>
</protein>
<dbReference type="RefSeq" id="WP_077926786.1">
    <property type="nucleotide sequence ID" value="NZ_BAABKE010000009.1"/>
</dbReference>
<evidence type="ECO:0000313" key="4">
    <source>
        <dbReference type="Proteomes" id="UP001500631"/>
    </source>
</evidence>
<dbReference type="SUPFAM" id="SSF52833">
    <property type="entry name" value="Thioredoxin-like"/>
    <property type="match status" value="1"/>
</dbReference>
<gene>
    <name evidence="3" type="primary">arsC</name>
    <name evidence="3" type="ORF">GCM10023338_22360</name>
</gene>
<dbReference type="InterPro" id="IPR036249">
    <property type="entry name" value="Thioredoxin-like_sf"/>
</dbReference>
<sequence length="118" mass="13783">MWTIYHNSNCSKSNAAFDLLKDKGVEFQIINYIENPPSIDKLRILCTQLNNDIEAMIRKKDDGFLTISEQWNAWTLDQKLEFLSQNSQLMERPIVVNAHKQAKIGRPDHTVLFELFED</sequence>
<dbReference type="PROSITE" id="PS51353">
    <property type="entry name" value="ARSC"/>
    <property type="match status" value="1"/>
</dbReference>
<evidence type="ECO:0000256" key="1">
    <source>
        <dbReference type="ARBA" id="ARBA00007198"/>
    </source>
</evidence>
<dbReference type="Gene3D" id="3.40.30.10">
    <property type="entry name" value="Glutaredoxin"/>
    <property type="match status" value="1"/>
</dbReference>
<comment type="caution">
    <text evidence="3">The sequence shown here is derived from an EMBL/GenBank/DDBJ whole genome shotgun (WGS) entry which is preliminary data.</text>
</comment>